<proteinExistence type="predicted"/>
<dbReference type="Gene3D" id="3.30.920.20">
    <property type="entry name" value="Gas2-like domain"/>
    <property type="match status" value="1"/>
</dbReference>
<dbReference type="SUPFAM" id="SSF143575">
    <property type="entry name" value="GAS2 domain-like"/>
    <property type="match status" value="1"/>
</dbReference>
<feature type="compositionally biased region" description="Polar residues" evidence="4">
    <location>
        <begin position="1769"/>
        <end position="1779"/>
    </location>
</feature>
<comment type="subcellular location">
    <subcellularLocation>
        <location evidence="1">Cytoplasm</location>
        <location evidence="1">Cytoskeleton</location>
    </subcellularLocation>
</comment>
<keyword evidence="2" id="KW-0963">Cytoplasm</keyword>
<evidence type="ECO:0000256" key="2">
    <source>
        <dbReference type="ARBA" id="ARBA00022490"/>
    </source>
</evidence>
<feature type="compositionally biased region" description="Polar residues" evidence="4">
    <location>
        <begin position="1576"/>
        <end position="1612"/>
    </location>
</feature>
<dbReference type="EMBL" id="ML210168">
    <property type="protein sequence ID" value="TFK27034.1"/>
    <property type="molecule type" value="Genomic_DNA"/>
</dbReference>
<evidence type="ECO:0000259" key="5">
    <source>
        <dbReference type="PROSITE" id="PS51460"/>
    </source>
</evidence>
<feature type="region of interest" description="Disordered" evidence="4">
    <location>
        <begin position="1196"/>
        <end position="1217"/>
    </location>
</feature>
<dbReference type="OrthoDB" id="10017054at2759"/>
<feature type="compositionally biased region" description="Low complexity" evidence="4">
    <location>
        <begin position="1501"/>
        <end position="1517"/>
    </location>
</feature>
<feature type="region of interest" description="Disordered" evidence="4">
    <location>
        <begin position="1423"/>
        <end position="1460"/>
    </location>
</feature>
<feature type="region of interest" description="Disordered" evidence="4">
    <location>
        <begin position="992"/>
        <end position="1030"/>
    </location>
</feature>
<feature type="compositionally biased region" description="Basic and acidic residues" evidence="4">
    <location>
        <begin position="26"/>
        <end position="45"/>
    </location>
</feature>
<feature type="compositionally biased region" description="Low complexity" evidence="4">
    <location>
        <begin position="1780"/>
        <end position="1798"/>
    </location>
</feature>
<dbReference type="GO" id="GO:0005737">
    <property type="term" value="C:cytoplasm"/>
    <property type="evidence" value="ECO:0007669"/>
    <property type="project" value="TreeGrafter"/>
</dbReference>
<dbReference type="GO" id="GO:0008017">
    <property type="term" value="F:microtubule binding"/>
    <property type="evidence" value="ECO:0007669"/>
    <property type="project" value="InterPro"/>
</dbReference>
<feature type="region of interest" description="Disordered" evidence="4">
    <location>
        <begin position="616"/>
        <end position="636"/>
    </location>
</feature>
<feature type="region of interest" description="Disordered" evidence="4">
    <location>
        <begin position="1475"/>
        <end position="1632"/>
    </location>
</feature>
<dbReference type="SMART" id="SM00243">
    <property type="entry name" value="GAS2"/>
    <property type="match status" value="1"/>
</dbReference>
<gene>
    <name evidence="6" type="ORF">FA15DRAFT_666767</name>
</gene>
<dbReference type="GO" id="GO:0016460">
    <property type="term" value="C:myosin II complex"/>
    <property type="evidence" value="ECO:0007669"/>
    <property type="project" value="TreeGrafter"/>
</dbReference>
<dbReference type="InterPro" id="IPR003108">
    <property type="entry name" value="GAR_dom"/>
</dbReference>
<name>A0A5C3L224_COPMA</name>
<dbReference type="PANTHER" id="PTHR45615:SF40">
    <property type="entry name" value="MYOSIN HEAVY CHAIN, NON-MUSCLE"/>
    <property type="match status" value="1"/>
</dbReference>
<evidence type="ECO:0000313" key="7">
    <source>
        <dbReference type="Proteomes" id="UP000307440"/>
    </source>
</evidence>
<sequence length="1837" mass="205693">MSTPSSAPQDGAPTHPSLGSSAPQFPEDRKPEDVRDKAQKTDEQGKGSASEEQALESHEVIELQTFSERKAWIEEKIKFLENLPPIEVFAGLDSLRNKEDVCSGLPSRELLKQWIIEHDIIEKETEMFDKGELKKLRQLTKAATQRNLSPADTDLIEITLTTIFELDKLLHLLRDRTENLELLGIRLEWEENRSAAWKDRQAILEEMGAFIRGRVRWSSSIYESAVVKAEESPILSRRGSITSLASVNSESSMNNPAFSRSARFTLAERLSRDAAQFGARITGLCHGKVATAGKLLDKLIDQSRKPVPDEVLDEQDRLEDRSVNEMENVGKFLMSLVMQWRKADETYVETMKDQLGARELQDDVQTSKYQHPTARQSATYTSRAETILKRLSVRGDPSSRISPFPKPEHHLFPDQPEFNQTLAARLSVEITTANGLAEQAEKAAKEYKEYWEAVRQVEGISNSATELSSTFSSILQRLREGILSQKDEGQPPDLGSDASLDPTRHSVFLALFPSVLAETAEASAKADEIIRESYAAFDVLDDDSIDPIFKSNVIHSIDSLTRLRDEANKMGHIVSARVQRLREARQISNTVDSTVRELGKIRDRLAEQMEAACWKQEPAGNGAPPTPESPVLDLTPQPGAMYGVEFELDLIKKNITDNIDIPLAAITPHLGLQLQQNILRRSQSLKTFHEGLCSMQVLSKEVKEQSDAMSAVRDEYHAYLLRVEDVKERFASLTGRLLNDQTPEEDSKTEENSIKSDLSSVQDDVANFIDGLSQRVRFVSRQPVVSPTSATFRRIQPSKPNGATEDLPLHLPLDLSQLDAAVRAESNGYVMRLNGALVSVSKAAEHLSLAQLAKELDKSLATTIDTVHKARERLNSLRGSLEELKDSLPSDSFIEDIDGLLSQVDELITTRRLSISRCFSPLRDLLRKMEGTSQNLDSSINQSIYVSRLRSVDDIETRYHTWSDDIAKLKGSMLAARSAEVQRLEDIRMAEERRQKEEKERRIAEEAERQRLEEEARVREERRREEEERQAKTLMLERKRLKKEEEQAEKLRLEKEAHEAKERERRRQQEKAETARALAEQERIRSSEAEKSRLVQEKLDMESKLLKAEALLAEERIRQAERERLARQKSDEERRKNEEHRKKMDRAIREAQGRLTRAESELVKAVGEEKKRLQAEIQTMKKEHGKALDAMKQSFKPAPKATRPRSSTTGSNAPYGFPVASPQDDVFGNSAPSSSRMAIVKENNQMLALINGLRKRLRSLSINEVARPSKKGTNLPNRERAQSLRRKFAILRKDVSELPQTLENASVNAELQSLAAEMEASSDLLDRIDKLAEAAELFEQCDVILSDLLEHVDSYPSLPLNVSILHHSDEEATPEQQLMTRLTFTKQTLDSMRADCNHVSNDRRVIAEQDRLHQTWLELEEMAGDRVGGKKSRPASTVSSRPSSGHSSIGSINPNSSTARKRASYANLSVSSVNIRGGKLAPPLPNMSSRRAFSGDDTPRNRSTSRLSSSSTNRSVSGPGPAANSSLHGSTFASRQRTASLSNSVSTPPVKPTQPARTPSRMRTHTDSISRRARSPTMSESSARSYHMPTRSTKTSTSNWSRAPRDSISSVVSRAMSPPVKKMSPPVPRKKYVADPKSKLDVAVGDVVNSLPVGINIESVVDQKWQDQSGKYWIGDQDPKLCFCRILRSQTVMVRVGGGWQELSKFIQNHFADSFRILPPDSPPRLPAKYQEEKWISSALLLETIDNPASPPLPPRTPEPTMPFVPTFALSTPSGQSPRSILSSGSPPASGSPGLTPLQFIRRAEPDPNFIRPGTPSKAPARARIPALTPRGAVWRP</sequence>
<dbReference type="GO" id="GO:0051015">
    <property type="term" value="F:actin filament binding"/>
    <property type="evidence" value="ECO:0007669"/>
    <property type="project" value="TreeGrafter"/>
</dbReference>
<dbReference type="PROSITE" id="PS51460">
    <property type="entry name" value="GAR"/>
    <property type="match status" value="1"/>
</dbReference>
<reference evidence="6 7" key="1">
    <citation type="journal article" date="2019" name="Nat. Ecol. Evol.">
        <title>Megaphylogeny resolves global patterns of mushroom evolution.</title>
        <authorList>
            <person name="Varga T."/>
            <person name="Krizsan K."/>
            <person name="Foldi C."/>
            <person name="Dima B."/>
            <person name="Sanchez-Garcia M."/>
            <person name="Sanchez-Ramirez S."/>
            <person name="Szollosi G.J."/>
            <person name="Szarkandi J.G."/>
            <person name="Papp V."/>
            <person name="Albert L."/>
            <person name="Andreopoulos W."/>
            <person name="Angelini C."/>
            <person name="Antonin V."/>
            <person name="Barry K.W."/>
            <person name="Bougher N.L."/>
            <person name="Buchanan P."/>
            <person name="Buyck B."/>
            <person name="Bense V."/>
            <person name="Catcheside P."/>
            <person name="Chovatia M."/>
            <person name="Cooper J."/>
            <person name="Damon W."/>
            <person name="Desjardin D."/>
            <person name="Finy P."/>
            <person name="Geml J."/>
            <person name="Haridas S."/>
            <person name="Hughes K."/>
            <person name="Justo A."/>
            <person name="Karasinski D."/>
            <person name="Kautmanova I."/>
            <person name="Kiss B."/>
            <person name="Kocsube S."/>
            <person name="Kotiranta H."/>
            <person name="LaButti K.M."/>
            <person name="Lechner B.E."/>
            <person name="Liimatainen K."/>
            <person name="Lipzen A."/>
            <person name="Lukacs Z."/>
            <person name="Mihaltcheva S."/>
            <person name="Morgado L.N."/>
            <person name="Niskanen T."/>
            <person name="Noordeloos M.E."/>
            <person name="Ohm R.A."/>
            <person name="Ortiz-Santana B."/>
            <person name="Ovrebo C."/>
            <person name="Racz N."/>
            <person name="Riley R."/>
            <person name="Savchenko A."/>
            <person name="Shiryaev A."/>
            <person name="Soop K."/>
            <person name="Spirin V."/>
            <person name="Szebenyi C."/>
            <person name="Tomsovsky M."/>
            <person name="Tulloss R.E."/>
            <person name="Uehling J."/>
            <person name="Grigoriev I.V."/>
            <person name="Vagvolgyi C."/>
            <person name="Papp T."/>
            <person name="Martin F.M."/>
            <person name="Miettinen O."/>
            <person name="Hibbett D.S."/>
            <person name="Nagy L.G."/>
        </authorList>
    </citation>
    <scope>NUCLEOTIDE SEQUENCE [LARGE SCALE GENOMIC DNA]</scope>
    <source>
        <strain evidence="6 7">CBS 121175</strain>
    </source>
</reference>
<evidence type="ECO:0000256" key="1">
    <source>
        <dbReference type="ARBA" id="ARBA00004245"/>
    </source>
</evidence>
<feature type="region of interest" description="Disordered" evidence="4">
    <location>
        <begin position="1"/>
        <end position="56"/>
    </location>
</feature>
<dbReference type="GO" id="GO:0000146">
    <property type="term" value="F:microfilament motor activity"/>
    <property type="evidence" value="ECO:0007669"/>
    <property type="project" value="TreeGrafter"/>
</dbReference>
<feature type="domain" description="GAR" evidence="5">
    <location>
        <begin position="1635"/>
        <end position="1714"/>
    </location>
</feature>
<dbReference type="InterPro" id="IPR036534">
    <property type="entry name" value="GAR_dom_sf"/>
</dbReference>
<feature type="region of interest" description="Disordered" evidence="4">
    <location>
        <begin position="1123"/>
        <end position="1142"/>
    </location>
</feature>
<accession>A0A5C3L224</accession>
<feature type="compositionally biased region" description="Polar residues" evidence="4">
    <location>
        <begin position="1523"/>
        <end position="1547"/>
    </location>
</feature>
<feature type="region of interest" description="Disordered" evidence="4">
    <location>
        <begin position="1052"/>
        <end position="1094"/>
    </location>
</feature>
<organism evidence="6 7">
    <name type="scientific">Coprinopsis marcescibilis</name>
    <name type="common">Agaric fungus</name>
    <name type="synonym">Psathyrella marcescibilis</name>
    <dbReference type="NCBI Taxonomy" id="230819"/>
    <lineage>
        <taxon>Eukaryota</taxon>
        <taxon>Fungi</taxon>
        <taxon>Dikarya</taxon>
        <taxon>Basidiomycota</taxon>
        <taxon>Agaricomycotina</taxon>
        <taxon>Agaricomycetes</taxon>
        <taxon>Agaricomycetidae</taxon>
        <taxon>Agaricales</taxon>
        <taxon>Agaricineae</taxon>
        <taxon>Psathyrellaceae</taxon>
        <taxon>Coprinopsis</taxon>
    </lineage>
</organism>
<feature type="region of interest" description="Disordered" evidence="4">
    <location>
        <begin position="1768"/>
        <end position="1837"/>
    </location>
</feature>
<feature type="compositionally biased region" description="Low complexity" evidence="4">
    <location>
        <begin position="1436"/>
        <end position="1458"/>
    </location>
</feature>
<protein>
    <recommendedName>
        <fullName evidence="5">GAR domain-containing protein</fullName>
    </recommendedName>
</protein>
<evidence type="ECO:0000313" key="6">
    <source>
        <dbReference type="EMBL" id="TFK27034.1"/>
    </source>
</evidence>
<dbReference type="PANTHER" id="PTHR45615">
    <property type="entry name" value="MYOSIN HEAVY CHAIN, NON-MUSCLE"/>
    <property type="match status" value="1"/>
</dbReference>
<feature type="region of interest" description="Disordered" evidence="4">
    <location>
        <begin position="737"/>
        <end position="756"/>
    </location>
</feature>
<dbReference type="Proteomes" id="UP000307440">
    <property type="component" value="Unassembled WGS sequence"/>
</dbReference>
<keyword evidence="3" id="KW-0206">Cytoskeleton</keyword>
<dbReference type="GO" id="GO:0032982">
    <property type="term" value="C:myosin filament"/>
    <property type="evidence" value="ECO:0007669"/>
    <property type="project" value="TreeGrafter"/>
</dbReference>
<keyword evidence="7" id="KW-1185">Reference proteome</keyword>
<feature type="compositionally biased region" description="Basic and acidic residues" evidence="4">
    <location>
        <begin position="745"/>
        <end position="754"/>
    </location>
</feature>
<dbReference type="Pfam" id="PF02187">
    <property type="entry name" value="GAS2"/>
    <property type="match status" value="1"/>
</dbReference>
<evidence type="ECO:0000256" key="3">
    <source>
        <dbReference type="ARBA" id="ARBA00023212"/>
    </source>
</evidence>
<evidence type="ECO:0000256" key="4">
    <source>
        <dbReference type="SAM" id="MobiDB-lite"/>
    </source>
</evidence>